<proteinExistence type="predicted"/>
<name>A0AAN7QAE9_9MYRT</name>
<evidence type="ECO:0000313" key="2">
    <source>
        <dbReference type="EMBL" id="KAK4762244.1"/>
    </source>
</evidence>
<feature type="compositionally biased region" description="Polar residues" evidence="1">
    <location>
        <begin position="44"/>
        <end position="58"/>
    </location>
</feature>
<dbReference type="EMBL" id="JAXIOK010000009">
    <property type="protein sequence ID" value="KAK4762244.1"/>
    <property type="molecule type" value="Genomic_DNA"/>
</dbReference>
<sequence>MSLRYVSRVCMRSVQALKDRTSSTTTTTMLSRPPKPCQEKPASEPSSGNTQHLESVSCSGGDKEVDEAAAEESRRLQEAEKAEKVMHLIFWGAHLS</sequence>
<organism evidence="2 3">
    <name type="scientific">Trapa incisa</name>
    <dbReference type="NCBI Taxonomy" id="236973"/>
    <lineage>
        <taxon>Eukaryota</taxon>
        <taxon>Viridiplantae</taxon>
        <taxon>Streptophyta</taxon>
        <taxon>Embryophyta</taxon>
        <taxon>Tracheophyta</taxon>
        <taxon>Spermatophyta</taxon>
        <taxon>Magnoliopsida</taxon>
        <taxon>eudicotyledons</taxon>
        <taxon>Gunneridae</taxon>
        <taxon>Pentapetalae</taxon>
        <taxon>rosids</taxon>
        <taxon>malvids</taxon>
        <taxon>Myrtales</taxon>
        <taxon>Lythraceae</taxon>
        <taxon>Trapa</taxon>
    </lineage>
</organism>
<accession>A0AAN7QAE9</accession>
<dbReference type="AlphaFoldDB" id="A0AAN7QAE9"/>
<reference evidence="2 3" key="1">
    <citation type="journal article" date="2023" name="Hortic Res">
        <title>Pangenome of water caltrop reveals structural variations and asymmetric subgenome divergence after allopolyploidization.</title>
        <authorList>
            <person name="Zhang X."/>
            <person name="Chen Y."/>
            <person name="Wang L."/>
            <person name="Yuan Y."/>
            <person name="Fang M."/>
            <person name="Shi L."/>
            <person name="Lu R."/>
            <person name="Comes H.P."/>
            <person name="Ma Y."/>
            <person name="Chen Y."/>
            <person name="Huang G."/>
            <person name="Zhou Y."/>
            <person name="Zheng Z."/>
            <person name="Qiu Y."/>
        </authorList>
    </citation>
    <scope>NUCLEOTIDE SEQUENCE [LARGE SCALE GENOMIC DNA]</scope>
    <source>
        <tissue evidence="2">Roots</tissue>
    </source>
</reference>
<dbReference type="Proteomes" id="UP001345219">
    <property type="component" value="Chromosome 23"/>
</dbReference>
<protein>
    <submittedName>
        <fullName evidence="2">Uncharacterized protein</fullName>
    </submittedName>
</protein>
<comment type="caution">
    <text evidence="2">The sequence shown here is derived from an EMBL/GenBank/DDBJ whole genome shotgun (WGS) entry which is preliminary data.</text>
</comment>
<evidence type="ECO:0000313" key="3">
    <source>
        <dbReference type="Proteomes" id="UP001345219"/>
    </source>
</evidence>
<evidence type="ECO:0000256" key="1">
    <source>
        <dbReference type="SAM" id="MobiDB-lite"/>
    </source>
</evidence>
<feature type="region of interest" description="Disordered" evidence="1">
    <location>
        <begin position="17"/>
        <end position="76"/>
    </location>
</feature>
<gene>
    <name evidence="2" type="ORF">SAY87_030128</name>
</gene>
<keyword evidence="3" id="KW-1185">Reference proteome</keyword>